<keyword evidence="5" id="KW-0479">Metal-binding</keyword>
<dbReference type="AlphaFoldDB" id="A0A381PQ18"/>
<name>A0A381PQ18_9ZZZZ</name>
<feature type="domain" description="GTP cyclohydrolase II" evidence="11">
    <location>
        <begin position="119"/>
        <end position="253"/>
    </location>
</feature>
<evidence type="ECO:0000259" key="11">
    <source>
        <dbReference type="Pfam" id="PF00925"/>
    </source>
</evidence>
<evidence type="ECO:0000256" key="2">
    <source>
        <dbReference type="ARBA" id="ARBA00004853"/>
    </source>
</evidence>
<dbReference type="GO" id="GO:0046872">
    <property type="term" value="F:metal ion binding"/>
    <property type="evidence" value="ECO:0007669"/>
    <property type="project" value="UniProtKB-KW"/>
</dbReference>
<protein>
    <recommendedName>
        <fullName evidence="3">GTP cyclohydrolase II</fullName>
        <ecNumber evidence="3">3.5.4.25</ecNumber>
    </recommendedName>
</protein>
<dbReference type="NCBIfam" id="NF001591">
    <property type="entry name" value="PRK00393.1"/>
    <property type="match status" value="1"/>
</dbReference>
<dbReference type="CDD" id="cd00641">
    <property type="entry name" value="GTP_cyclohydro2"/>
    <property type="match status" value="1"/>
</dbReference>
<dbReference type="GO" id="GO:0003935">
    <property type="term" value="F:GTP cyclohydrolase II activity"/>
    <property type="evidence" value="ECO:0007669"/>
    <property type="project" value="UniProtKB-EC"/>
</dbReference>
<evidence type="ECO:0000313" key="12">
    <source>
        <dbReference type="EMBL" id="SUZ69136.1"/>
    </source>
</evidence>
<keyword evidence="6" id="KW-0547">Nucleotide-binding</keyword>
<dbReference type="GO" id="GO:0008686">
    <property type="term" value="F:3,4-dihydroxy-2-butanone-4-phosphate synthase activity"/>
    <property type="evidence" value="ECO:0007669"/>
    <property type="project" value="TreeGrafter"/>
</dbReference>
<dbReference type="InterPro" id="IPR000926">
    <property type="entry name" value="RibA"/>
</dbReference>
<keyword evidence="7" id="KW-0378">Hydrolase</keyword>
<sequence>MHHEIINIVEKNVTLAPMFTYIDPKVRKQLIDKQKLICIDCDGNPADINSKAHEKHQFIDILGPIPLPIIQKKQKYNVDWYASVRHGELIQTENLANTLLKSDNQNSFADLVSSMSVNSILIIGDYSAWENPLVRIHSSCVTGDVFGSQRCECGPQLESALELIKSNPGGGMVIYMSGHEGRGIGLWAKAATYLLQDQGENTYQANRSLGLSEDSRNFSDAATLIKYFLGNKPFRLLTNNPKKINDLKSSGLDNIAAIKHVVGVTDTNLNYLSAKRDWGHYFEKDDLGEE</sequence>
<dbReference type="GO" id="GO:0005829">
    <property type="term" value="C:cytosol"/>
    <property type="evidence" value="ECO:0007669"/>
    <property type="project" value="TreeGrafter"/>
</dbReference>
<dbReference type="PANTHER" id="PTHR21327:SF18">
    <property type="entry name" value="3,4-DIHYDROXY-2-BUTANONE 4-PHOSPHATE SYNTHASE"/>
    <property type="match status" value="1"/>
</dbReference>
<proteinExistence type="predicted"/>
<comment type="cofactor">
    <cofactor evidence="1">
        <name>Zn(2+)</name>
        <dbReference type="ChEBI" id="CHEBI:29105"/>
    </cofactor>
</comment>
<evidence type="ECO:0000256" key="4">
    <source>
        <dbReference type="ARBA" id="ARBA00022619"/>
    </source>
</evidence>
<dbReference type="InterPro" id="IPR036144">
    <property type="entry name" value="RibA-like_sf"/>
</dbReference>
<keyword evidence="8" id="KW-0862">Zinc</keyword>
<dbReference type="EMBL" id="UINC01001053">
    <property type="protein sequence ID" value="SUZ69136.1"/>
    <property type="molecule type" value="Genomic_DNA"/>
</dbReference>
<evidence type="ECO:0000256" key="5">
    <source>
        <dbReference type="ARBA" id="ARBA00022723"/>
    </source>
</evidence>
<evidence type="ECO:0000256" key="3">
    <source>
        <dbReference type="ARBA" id="ARBA00012762"/>
    </source>
</evidence>
<comment type="catalytic activity">
    <reaction evidence="10">
        <text>GTP + 4 H2O = 2,5-diamino-6-hydroxy-4-(5-phosphoribosylamino)-pyrimidine + formate + 2 phosphate + 3 H(+)</text>
        <dbReference type="Rhea" id="RHEA:23704"/>
        <dbReference type="ChEBI" id="CHEBI:15377"/>
        <dbReference type="ChEBI" id="CHEBI:15378"/>
        <dbReference type="ChEBI" id="CHEBI:15740"/>
        <dbReference type="ChEBI" id="CHEBI:37565"/>
        <dbReference type="ChEBI" id="CHEBI:43474"/>
        <dbReference type="ChEBI" id="CHEBI:58614"/>
        <dbReference type="EC" id="3.5.4.25"/>
    </reaction>
</comment>
<evidence type="ECO:0000256" key="8">
    <source>
        <dbReference type="ARBA" id="ARBA00022833"/>
    </source>
</evidence>
<gene>
    <name evidence="12" type="ORF">METZ01_LOCUS21990</name>
</gene>
<evidence type="ECO:0000256" key="7">
    <source>
        <dbReference type="ARBA" id="ARBA00022801"/>
    </source>
</evidence>
<comment type="pathway">
    <text evidence="2">Cofactor biosynthesis; riboflavin biosynthesis; 5-amino-6-(D-ribitylamino)uracil from GTP: step 1/4.</text>
</comment>
<dbReference type="PANTHER" id="PTHR21327">
    <property type="entry name" value="GTP CYCLOHYDROLASE II-RELATED"/>
    <property type="match status" value="1"/>
</dbReference>
<dbReference type="EC" id="3.5.4.25" evidence="3"/>
<accession>A0A381PQ18</accession>
<dbReference type="Pfam" id="PF00925">
    <property type="entry name" value="GTP_cyclohydro2"/>
    <property type="match status" value="1"/>
</dbReference>
<keyword evidence="4" id="KW-0686">Riboflavin biosynthesis</keyword>
<evidence type="ECO:0000256" key="10">
    <source>
        <dbReference type="ARBA" id="ARBA00049295"/>
    </source>
</evidence>
<dbReference type="Gene3D" id="3.40.50.10990">
    <property type="entry name" value="GTP cyclohydrolase II"/>
    <property type="match status" value="1"/>
</dbReference>
<evidence type="ECO:0000256" key="6">
    <source>
        <dbReference type="ARBA" id="ARBA00022741"/>
    </source>
</evidence>
<evidence type="ECO:0000256" key="9">
    <source>
        <dbReference type="ARBA" id="ARBA00023134"/>
    </source>
</evidence>
<dbReference type="GO" id="GO:0005525">
    <property type="term" value="F:GTP binding"/>
    <property type="evidence" value="ECO:0007669"/>
    <property type="project" value="UniProtKB-KW"/>
</dbReference>
<dbReference type="GO" id="GO:0009231">
    <property type="term" value="P:riboflavin biosynthetic process"/>
    <property type="evidence" value="ECO:0007669"/>
    <property type="project" value="UniProtKB-KW"/>
</dbReference>
<reference evidence="12" key="1">
    <citation type="submission" date="2018-05" db="EMBL/GenBank/DDBJ databases">
        <authorList>
            <person name="Lanie J.A."/>
            <person name="Ng W.-L."/>
            <person name="Kazmierczak K.M."/>
            <person name="Andrzejewski T.M."/>
            <person name="Davidsen T.M."/>
            <person name="Wayne K.J."/>
            <person name="Tettelin H."/>
            <person name="Glass J.I."/>
            <person name="Rusch D."/>
            <person name="Podicherti R."/>
            <person name="Tsui H.-C.T."/>
            <person name="Winkler M.E."/>
        </authorList>
    </citation>
    <scope>NUCLEOTIDE SEQUENCE</scope>
</reference>
<evidence type="ECO:0000256" key="1">
    <source>
        <dbReference type="ARBA" id="ARBA00001947"/>
    </source>
</evidence>
<dbReference type="InterPro" id="IPR032677">
    <property type="entry name" value="GTP_cyclohydro_II"/>
</dbReference>
<keyword evidence="9" id="KW-0342">GTP-binding</keyword>
<dbReference type="SUPFAM" id="SSF142695">
    <property type="entry name" value="RibA-like"/>
    <property type="match status" value="1"/>
</dbReference>
<organism evidence="12">
    <name type="scientific">marine metagenome</name>
    <dbReference type="NCBI Taxonomy" id="408172"/>
    <lineage>
        <taxon>unclassified sequences</taxon>
        <taxon>metagenomes</taxon>
        <taxon>ecological metagenomes</taxon>
    </lineage>
</organism>